<name>A0A3L6DXV0_MAIZE</name>
<dbReference type="InterPro" id="IPR035979">
    <property type="entry name" value="RBD_domain_sf"/>
</dbReference>
<feature type="compositionally biased region" description="Acidic residues" evidence="3">
    <location>
        <begin position="164"/>
        <end position="181"/>
    </location>
</feature>
<dbReference type="Proteomes" id="UP000251960">
    <property type="component" value="Chromosome 7"/>
</dbReference>
<feature type="compositionally biased region" description="Acidic residues" evidence="3">
    <location>
        <begin position="67"/>
        <end position="82"/>
    </location>
</feature>
<feature type="compositionally biased region" description="Basic and acidic residues" evidence="3">
    <location>
        <begin position="146"/>
        <end position="163"/>
    </location>
</feature>
<keyword evidence="1 2" id="KW-0694">RNA-binding</keyword>
<dbReference type="InterPro" id="IPR012677">
    <property type="entry name" value="Nucleotide-bd_a/b_plait_sf"/>
</dbReference>
<dbReference type="AlphaFoldDB" id="A0A3L6DXV0"/>
<dbReference type="Gene3D" id="3.30.70.330">
    <property type="match status" value="1"/>
</dbReference>
<evidence type="ECO:0000259" key="4">
    <source>
        <dbReference type="PROSITE" id="PS50102"/>
    </source>
</evidence>
<dbReference type="EMBL" id="NCVQ01000008">
    <property type="protein sequence ID" value="PWZ13554.1"/>
    <property type="molecule type" value="Genomic_DNA"/>
</dbReference>
<dbReference type="PANTHER" id="PTHR23236:SF11">
    <property type="entry name" value="EUKARYOTIC TRANSLATION INITIATION FACTOR 4H"/>
    <property type="match status" value="1"/>
</dbReference>
<evidence type="ECO:0000256" key="2">
    <source>
        <dbReference type="PROSITE-ProRule" id="PRU00176"/>
    </source>
</evidence>
<sequence>MANRVWCRGGSKGVAARRRLQLRRYIQRRRLLPRLLNKSPVMMTPATRPLNLMSCKNGSKTVKQESSSDEDSSEDESDDDSDDKPAAPLKKTSVAVAQKKKGDSSKSDFDDDSNEDASKTQPAKSAASKMKDEPSDDSDTDDDEEPPQKKQKESLSTAKKESTSEDEDDSCEESSDDEPTEVEEKKTRVIKIVKSLLILQRRLQCTPLKSKLLPKKKEFFEDVGEVVDVRFPTHDDGSRKRFWYVEFVSAEATVEFVSAEAAAKAYKLKQSKELHGREVRLDFAKGRSTQTPRSGNDGSFQKTARGNNSSIFIRGFDKKIFQRMRYW</sequence>
<reference evidence="5" key="1">
    <citation type="journal article" date="2018" name="Nat. Genet.">
        <title>Extensive intraspecific gene order and gene structural variations between Mo17 and other maize genomes.</title>
        <authorList>
            <person name="Sun S."/>
            <person name="Zhou Y."/>
            <person name="Chen J."/>
            <person name="Shi J."/>
            <person name="Zhao H."/>
            <person name="Zhao H."/>
            <person name="Song W."/>
            <person name="Zhang M."/>
            <person name="Cui Y."/>
            <person name="Dong X."/>
            <person name="Liu H."/>
            <person name="Ma X."/>
            <person name="Jiao Y."/>
            <person name="Wang B."/>
            <person name="Wei X."/>
            <person name="Stein J.C."/>
            <person name="Glaubitz J.C."/>
            <person name="Lu F."/>
            <person name="Yu G."/>
            <person name="Liang C."/>
            <person name="Fengler K."/>
            <person name="Li B."/>
            <person name="Rafalski A."/>
            <person name="Schnable P.S."/>
            <person name="Ware D.H."/>
            <person name="Buckler E.S."/>
            <person name="Lai J."/>
        </authorList>
    </citation>
    <scope>NUCLEOTIDE SEQUENCE [LARGE SCALE GENOMIC DNA]</scope>
    <source>
        <tissue evidence="5">Seedling</tissue>
    </source>
</reference>
<gene>
    <name evidence="5" type="primary">Os08g0192900_3</name>
    <name evidence="5" type="ORF">Zm00014a_037704</name>
</gene>
<evidence type="ECO:0000256" key="1">
    <source>
        <dbReference type="ARBA" id="ARBA00022884"/>
    </source>
</evidence>
<evidence type="ECO:0000313" key="5">
    <source>
        <dbReference type="EMBL" id="PWZ13554.1"/>
    </source>
</evidence>
<dbReference type="PANTHER" id="PTHR23236">
    <property type="entry name" value="EUKARYOTIC TRANSLATION INITIATION FACTOR 4B/4H"/>
    <property type="match status" value="1"/>
</dbReference>
<dbReference type="SUPFAM" id="SSF54928">
    <property type="entry name" value="RNA-binding domain, RBD"/>
    <property type="match status" value="1"/>
</dbReference>
<dbReference type="ExpressionAtlas" id="A0A3L6DXV0">
    <property type="expression patterns" value="baseline and differential"/>
</dbReference>
<feature type="compositionally biased region" description="Acidic residues" evidence="3">
    <location>
        <begin position="134"/>
        <end position="145"/>
    </location>
</feature>
<dbReference type="GO" id="GO:0003723">
    <property type="term" value="F:RNA binding"/>
    <property type="evidence" value="ECO:0007669"/>
    <property type="project" value="UniProtKB-UniRule"/>
</dbReference>
<comment type="caution">
    <text evidence="5">The sequence shown here is derived from an EMBL/GenBank/DDBJ whole genome shotgun (WGS) entry which is preliminary data.</text>
</comment>
<dbReference type="PROSITE" id="PS50102">
    <property type="entry name" value="RRM"/>
    <property type="match status" value="1"/>
</dbReference>
<protein>
    <submittedName>
        <fullName evidence="5">Nucleolin 1</fullName>
    </submittedName>
</protein>
<dbReference type="InterPro" id="IPR000504">
    <property type="entry name" value="RRM_dom"/>
</dbReference>
<organism evidence="5">
    <name type="scientific">Zea mays</name>
    <name type="common">Maize</name>
    <dbReference type="NCBI Taxonomy" id="4577"/>
    <lineage>
        <taxon>Eukaryota</taxon>
        <taxon>Viridiplantae</taxon>
        <taxon>Streptophyta</taxon>
        <taxon>Embryophyta</taxon>
        <taxon>Tracheophyta</taxon>
        <taxon>Spermatophyta</taxon>
        <taxon>Magnoliopsida</taxon>
        <taxon>Liliopsida</taxon>
        <taxon>Poales</taxon>
        <taxon>Poaceae</taxon>
        <taxon>PACMAD clade</taxon>
        <taxon>Panicoideae</taxon>
        <taxon>Andropogonodae</taxon>
        <taxon>Andropogoneae</taxon>
        <taxon>Tripsacinae</taxon>
        <taxon>Zea</taxon>
    </lineage>
</organism>
<proteinExistence type="predicted"/>
<accession>A0A3L6DXV0</accession>
<evidence type="ECO:0000256" key="3">
    <source>
        <dbReference type="SAM" id="MobiDB-lite"/>
    </source>
</evidence>
<feature type="region of interest" description="Disordered" evidence="3">
    <location>
        <begin position="40"/>
        <end position="185"/>
    </location>
</feature>
<feature type="domain" description="RRM" evidence="4">
    <location>
        <begin position="217"/>
        <end position="286"/>
    </location>
</feature>